<dbReference type="AlphaFoldDB" id="D7G2K1"/>
<feature type="region of interest" description="Disordered" evidence="1">
    <location>
        <begin position="515"/>
        <end position="544"/>
    </location>
</feature>
<dbReference type="STRING" id="2880.D7G2K1"/>
<accession>D7G2K1</accession>
<organism evidence="2 3">
    <name type="scientific">Ectocarpus siliculosus</name>
    <name type="common">Brown alga</name>
    <name type="synonym">Conferva siliculosa</name>
    <dbReference type="NCBI Taxonomy" id="2880"/>
    <lineage>
        <taxon>Eukaryota</taxon>
        <taxon>Sar</taxon>
        <taxon>Stramenopiles</taxon>
        <taxon>Ochrophyta</taxon>
        <taxon>PX clade</taxon>
        <taxon>Phaeophyceae</taxon>
        <taxon>Ectocarpales</taxon>
        <taxon>Ectocarpaceae</taxon>
        <taxon>Ectocarpus</taxon>
    </lineage>
</organism>
<feature type="compositionally biased region" description="Polar residues" evidence="1">
    <location>
        <begin position="325"/>
        <end position="336"/>
    </location>
</feature>
<feature type="compositionally biased region" description="Low complexity" evidence="1">
    <location>
        <begin position="448"/>
        <end position="457"/>
    </location>
</feature>
<feature type="region of interest" description="Disordered" evidence="1">
    <location>
        <begin position="189"/>
        <end position="208"/>
    </location>
</feature>
<feature type="compositionally biased region" description="Basic and acidic residues" evidence="1">
    <location>
        <begin position="564"/>
        <end position="582"/>
    </location>
</feature>
<feature type="compositionally biased region" description="Basic residues" evidence="1">
    <location>
        <begin position="1"/>
        <end position="11"/>
    </location>
</feature>
<feature type="compositionally biased region" description="Low complexity" evidence="1">
    <location>
        <begin position="392"/>
        <end position="417"/>
    </location>
</feature>
<feature type="region of interest" description="Disordered" evidence="1">
    <location>
        <begin position="1"/>
        <end position="34"/>
    </location>
</feature>
<sequence length="777" mass="76752">MATLTRWRRGGGGRGGGIGGAGNGGDEAQPQALTPGAAAAAAVAAAAAARKRASPPQGAAVPTAAVSVVRSPAARLLPRMSSSGTLGSGLRGGVGVDVGEGVIGRSRRESAILNALAKGSSLQEAVRDKGLGGGTRSVSVGGDLSSLSASSMIEAGEAAAGAGAMGSAAAESAAAVMAAAGGLKKSRTSSIDRVSSSPQLPHGPDVLLGAGAAGSLPMAEAADSGSVAQPGGMRVSSAPQVPAAAAAGSSAGGLGGLVPKRNRRLDISGQNKFTPRKDYPPSSMLFQAMRTHYGNDYSSRDLPDTPAACWALVVSAQEARRGTRKLSTANYMQEQPATYDAETEGSRGKHGGGRGEGVEGGGGEPRGRDPSAASSAGNWDGGSGGGGGGGWSSFSTTPAPASATPQAAAAAAAAGPPLRHDRHREVSAASLGSVSSVDEERGRERGRSGAARSTSAEMAPALAPTVREEASIAGPEEVGGGAARAADKSALVEPQGAAAAAAAAASRQAPSASTLLFPRMPQGDGGGSGGGVVKTTGWSGDDPYVAPVGDLPGQQKGFVGAEPRQWEAGKRAHEQQRGRGRGEGGGSVSGDLYPAAARDLLMAGPAGGVGAGGGGREGLEKVRTRSRSHSMHMGDIGVNGLDLPINTFSCTVGLKLSQANYYIKSSAAAAALCKELSQVKDKEDYGSFEGYEDGAGVYVQYAVANQQGAAKAPPHTSSASNIADLDIVMGSQFPDGNSGGGGGGGGGATGDRFQPMGYLGRSAKRSLTPSMNYNQYT</sequence>
<feature type="compositionally biased region" description="Gly residues" evidence="1">
    <location>
        <begin position="379"/>
        <end position="391"/>
    </location>
</feature>
<feature type="compositionally biased region" description="Gly residues" evidence="1">
    <location>
        <begin position="12"/>
        <end position="25"/>
    </location>
</feature>
<feature type="region of interest" description="Disordered" evidence="1">
    <location>
        <begin position="734"/>
        <end position="755"/>
    </location>
</feature>
<evidence type="ECO:0000313" key="3">
    <source>
        <dbReference type="Proteomes" id="UP000002630"/>
    </source>
</evidence>
<keyword evidence="3" id="KW-1185">Reference proteome</keyword>
<reference evidence="2 3" key="1">
    <citation type="journal article" date="2010" name="Nature">
        <title>The Ectocarpus genome and the independent evolution of multicellularity in brown algae.</title>
        <authorList>
            <person name="Cock J.M."/>
            <person name="Sterck L."/>
            <person name="Rouze P."/>
            <person name="Scornet D."/>
            <person name="Allen A.E."/>
            <person name="Amoutzias G."/>
            <person name="Anthouard V."/>
            <person name="Artiguenave F."/>
            <person name="Aury J.M."/>
            <person name="Badger J.H."/>
            <person name="Beszteri B."/>
            <person name="Billiau K."/>
            <person name="Bonnet E."/>
            <person name="Bothwell J.H."/>
            <person name="Bowler C."/>
            <person name="Boyen C."/>
            <person name="Brownlee C."/>
            <person name="Carrano C.J."/>
            <person name="Charrier B."/>
            <person name="Cho G.Y."/>
            <person name="Coelho S.M."/>
            <person name="Collen J."/>
            <person name="Corre E."/>
            <person name="Da Silva C."/>
            <person name="Delage L."/>
            <person name="Delaroque N."/>
            <person name="Dittami S.M."/>
            <person name="Doulbeau S."/>
            <person name="Elias M."/>
            <person name="Farnham G."/>
            <person name="Gachon C.M."/>
            <person name="Gschloessl B."/>
            <person name="Heesch S."/>
            <person name="Jabbari K."/>
            <person name="Jubin C."/>
            <person name="Kawai H."/>
            <person name="Kimura K."/>
            <person name="Kloareg B."/>
            <person name="Kupper F.C."/>
            <person name="Lang D."/>
            <person name="Le Bail A."/>
            <person name="Leblanc C."/>
            <person name="Lerouge P."/>
            <person name="Lohr M."/>
            <person name="Lopez P.J."/>
            <person name="Martens C."/>
            <person name="Maumus F."/>
            <person name="Michel G."/>
            <person name="Miranda-Saavedra D."/>
            <person name="Morales J."/>
            <person name="Moreau H."/>
            <person name="Motomura T."/>
            <person name="Nagasato C."/>
            <person name="Napoli C.A."/>
            <person name="Nelson D.R."/>
            <person name="Nyvall-Collen P."/>
            <person name="Peters A.F."/>
            <person name="Pommier C."/>
            <person name="Potin P."/>
            <person name="Poulain J."/>
            <person name="Quesneville H."/>
            <person name="Read B."/>
            <person name="Rensing S.A."/>
            <person name="Ritter A."/>
            <person name="Rousvoal S."/>
            <person name="Samanta M."/>
            <person name="Samson G."/>
            <person name="Schroeder D.C."/>
            <person name="Segurens B."/>
            <person name="Strittmatter M."/>
            <person name="Tonon T."/>
            <person name="Tregear J.W."/>
            <person name="Valentin K."/>
            <person name="von Dassow P."/>
            <person name="Yamagishi T."/>
            <person name="Van de Peer Y."/>
            <person name="Wincker P."/>
        </authorList>
    </citation>
    <scope>NUCLEOTIDE SEQUENCE [LARGE SCALE GENOMIC DNA]</scope>
    <source>
        <strain evidence="3">Ec32 / CCAP1310/4</strain>
    </source>
</reference>
<feature type="region of interest" description="Disordered" evidence="1">
    <location>
        <begin position="321"/>
        <end position="468"/>
    </location>
</feature>
<protein>
    <submittedName>
        <fullName evidence="2">Alpha,alpha-trehalose-phosphate synthase</fullName>
    </submittedName>
</protein>
<feature type="compositionally biased region" description="Gly residues" evidence="1">
    <location>
        <begin position="354"/>
        <end position="364"/>
    </location>
</feature>
<gene>
    <name evidence="2" type="ORF">Esi_0048_0013</name>
</gene>
<feature type="compositionally biased region" description="Gly residues" evidence="1">
    <location>
        <begin position="523"/>
        <end position="532"/>
    </location>
</feature>
<feature type="compositionally biased region" description="Gly residues" evidence="1">
    <location>
        <begin position="737"/>
        <end position="749"/>
    </location>
</feature>
<dbReference type="Proteomes" id="UP000002630">
    <property type="component" value="Linkage Group LG23"/>
</dbReference>
<feature type="region of interest" description="Disordered" evidence="1">
    <location>
        <begin position="246"/>
        <end position="282"/>
    </location>
</feature>
<dbReference type="EMBL" id="FN648685">
    <property type="protein sequence ID" value="CBJ26826.1"/>
    <property type="molecule type" value="Genomic_DNA"/>
</dbReference>
<feature type="compositionally biased region" description="Low complexity" evidence="1">
    <location>
        <begin position="427"/>
        <end position="436"/>
    </location>
</feature>
<dbReference type="InParanoid" id="D7G2K1"/>
<feature type="compositionally biased region" description="Basic and acidic residues" evidence="1">
    <location>
        <begin position="438"/>
        <end position="447"/>
    </location>
</feature>
<proteinExistence type="predicted"/>
<dbReference type="OrthoDB" id="10572500at2759"/>
<name>D7G2K1_ECTSI</name>
<dbReference type="EMBL" id="FN649748">
    <property type="protein sequence ID" value="CBJ26826.1"/>
    <property type="molecule type" value="Genomic_DNA"/>
</dbReference>
<evidence type="ECO:0000313" key="2">
    <source>
        <dbReference type="EMBL" id="CBJ26826.1"/>
    </source>
</evidence>
<evidence type="ECO:0000256" key="1">
    <source>
        <dbReference type="SAM" id="MobiDB-lite"/>
    </source>
</evidence>
<feature type="region of interest" description="Disordered" evidence="1">
    <location>
        <begin position="562"/>
        <end position="589"/>
    </location>
</feature>